<reference evidence="1 2" key="1">
    <citation type="submission" date="2016-10" db="EMBL/GenBank/DDBJ databases">
        <authorList>
            <person name="de Groot N.N."/>
        </authorList>
    </citation>
    <scope>NUCLEOTIDE SEQUENCE [LARGE SCALE GENOMIC DNA]</scope>
    <source>
        <strain evidence="1 2">DSM 23842</strain>
    </source>
</reference>
<dbReference type="Proteomes" id="UP000198846">
    <property type="component" value="Unassembled WGS sequence"/>
</dbReference>
<dbReference type="AlphaFoldDB" id="A0A1H3ZXM9"/>
<sequence>MTKYVLFFCLTLYFSSCKDDQNVKNQSETTTPQELTVAEKIANANGYQQWDSVNEIHFTFNVDTDSMHFERQWKWFPKENRVTHTKSTGEHISYNRQAMDSLLKTIDQKFINDKFWLLAPFNLVWDEGISISKSTKEIAPICKDSLNKITLTYSEDGGYTPGDAYDLFYGDDYLIKEWIYRKGNQSEPSLTTTWEEYETFNGLKIAKSHKKSGENWNLNFTNIKVVSKSL</sequence>
<gene>
    <name evidence="1" type="ORF">SAMN04487990_109117</name>
</gene>
<organism evidence="1 2">
    <name type="scientific">Bizionia paragorgiae</name>
    <dbReference type="NCBI Taxonomy" id="283786"/>
    <lineage>
        <taxon>Bacteria</taxon>
        <taxon>Pseudomonadati</taxon>
        <taxon>Bacteroidota</taxon>
        <taxon>Flavobacteriia</taxon>
        <taxon>Flavobacteriales</taxon>
        <taxon>Flavobacteriaceae</taxon>
        <taxon>Bizionia</taxon>
    </lineage>
</organism>
<evidence type="ECO:0000313" key="2">
    <source>
        <dbReference type="Proteomes" id="UP000198846"/>
    </source>
</evidence>
<dbReference type="RefSeq" id="WP_092133982.1">
    <property type="nucleotide sequence ID" value="NZ_FNQK01000009.1"/>
</dbReference>
<proteinExistence type="predicted"/>
<name>A0A1H3ZXM9_BIZPA</name>
<protein>
    <submittedName>
        <fullName evidence="1">Uncharacterized protein</fullName>
    </submittedName>
</protein>
<dbReference type="STRING" id="283786.SAMN04487990_109117"/>
<accession>A0A1H3ZXM9</accession>
<dbReference type="EMBL" id="FNQK01000009">
    <property type="protein sequence ID" value="SEA28467.1"/>
    <property type="molecule type" value="Genomic_DNA"/>
</dbReference>
<evidence type="ECO:0000313" key="1">
    <source>
        <dbReference type="EMBL" id="SEA28467.1"/>
    </source>
</evidence>
<keyword evidence="2" id="KW-1185">Reference proteome</keyword>
<dbReference type="OrthoDB" id="892266at2"/>